<dbReference type="PANTHER" id="PTHR30055">
    <property type="entry name" value="HTH-TYPE TRANSCRIPTIONAL REGULATOR RUTR"/>
    <property type="match status" value="1"/>
</dbReference>
<dbReference type="InterPro" id="IPR036271">
    <property type="entry name" value="Tet_transcr_reg_TetR-rel_C_sf"/>
</dbReference>
<dbReference type="PANTHER" id="PTHR30055:SF234">
    <property type="entry name" value="HTH-TYPE TRANSCRIPTIONAL REGULATOR BETI"/>
    <property type="match status" value="1"/>
</dbReference>
<evidence type="ECO:0000256" key="3">
    <source>
        <dbReference type="ARBA" id="ARBA00023163"/>
    </source>
</evidence>
<keyword evidence="2 4" id="KW-0238">DNA-binding</keyword>
<evidence type="ECO:0000256" key="4">
    <source>
        <dbReference type="PROSITE-ProRule" id="PRU00335"/>
    </source>
</evidence>
<evidence type="ECO:0000313" key="7">
    <source>
        <dbReference type="Proteomes" id="UP000252586"/>
    </source>
</evidence>
<protein>
    <submittedName>
        <fullName evidence="6">TetR family transcriptional regulator</fullName>
    </submittedName>
</protein>
<reference evidence="6 7" key="1">
    <citation type="submission" date="2018-06" db="EMBL/GenBank/DDBJ databases">
        <title>Genomic Encyclopedia of Type Strains, Phase IV (KMG-IV): sequencing the most valuable type-strain genomes for metagenomic binning, comparative biology and taxonomic classification.</title>
        <authorList>
            <person name="Goeker M."/>
        </authorList>
    </citation>
    <scope>NUCLEOTIDE SEQUENCE [LARGE SCALE GENOMIC DNA]</scope>
    <source>
        <strain evidence="6 7">DSM 44599</strain>
    </source>
</reference>
<dbReference type="PROSITE" id="PS50977">
    <property type="entry name" value="HTH_TETR_2"/>
    <property type="match status" value="1"/>
</dbReference>
<proteinExistence type="predicted"/>
<accession>A0A366E3K6</accession>
<evidence type="ECO:0000259" key="5">
    <source>
        <dbReference type="PROSITE" id="PS50977"/>
    </source>
</evidence>
<dbReference type="InterPro" id="IPR001647">
    <property type="entry name" value="HTH_TetR"/>
</dbReference>
<feature type="domain" description="HTH tetR-type" evidence="5">
    <location>
        <begin position="16"/>
        <end position="76"/>
    </location>
</feature>
<feature type="DNA-binding region" description="H-T-H motif" evidence="4">
    <location>
        <begin position="39"/>
        <end position="58"/>
    </location>
</feature>
<dbReference type="SUPFAM" id="SSF48498">
    <property type="entry name" value="Tetracyclin repressor-like, C-terminal domain"/>
    <property type="match status" value="1"/>
</dbReference>
<dbReference type="GO" id="GO:0003700">
    <property type="term" value="F:DNA-binding transcription factor activity"/>
    <property type="evidence" value="ECO:0007669"/>
    <property type="project" value="TreeGrafter"/>
</dbReference>
<dbReference type="Pfam" id="PF00440">
    <property type="entry name" value="TetR_N"/>
    <property type="match status" value="1"/>
</dbReference>
<dbReference type="EMBL" id="QNRE01000001">
    <property type="protein sequence ID" value="RBO96951.1"/>
    <property type="molecule type" value="Genomic_DNA"/>
</dbReference>
<dbReference type="InterPro" id="IPR050109">
    <property type="entry name" value="HTH-type_TetR-like_transc_reg"/>
</dbReference>
<dbReference type="STRING" id="1210090.GCA_001613185_03707"/>
<gene>
    <name evidence="6" type="ORF">DFR74_101970</name>
</gene>
<dbReference type="InterPro" id="IPR009057">
    <property type="entry name" value="Homeodomain-like_sf"/>
</dbReference>
<name>A0A366E3K6_9NOCA</name>
<dbReference type="PRINTS" id="PR00455">
    <property type="entry name" value="HTHTETR"/>
</dbReference>
<keyword evidence="3" id="KW-0804">Transcription</keyword>
<keyword evidence="7" id="KW-1185">Reference proteome</keyword>
<dbReference type="Proteomes" id="UP000252586">
    <property type="component" value="Unassembled WGS sequence"/>
</dbReference>
<dbReference type="GO" id="GO:0000976">
    <property type="term" value="F:transcription cis-regulatory region binding"/>
    <property type="evidence" value="ECO:0007669"/>
    <property type="project" value="TreeGrafter"/>
</dbReference>
<keyword evidence="1" id="KW-0805">Transcription regulation</keyword>
<sequence length="213" mass="23293">MRTERKGLRVTRLKAEQRRRLLVDAAFTVMARDGVAAASTRAICAEAGMPQSAFHYVFRSKEELLRELTAVVVNAQTAALDDLDVTATTLRGMVHAAFEHLLAATVTEPGRQAVLYELMLLDLRAEDDPGALGRWQYRLYTERATALLGALTRRFGVRWRVPVPALARMVATSIDGAVLAWLADRDTETAGESLRALAEAVIGLAEGSSDGRE</sequence>
<dbReference type="Gene3D" id="1.10.357.10">
    <property type="entry name" value="Tetracycline Repressor, domain 2"/>
    <property type="match status" value="1"/>
</dbReference>
<evidence type="ECO:0000313" key="6">
    <source>
        <dbReference type="EMBL" id="RBO96951.1"/>
    </source>
</evidence>
<dbReference type="SUPFAM" id="SSF46689">
    <property type="entry name" value="Homeodomain-like"/>
    <property type="match status" value="1"/>
</dbReference>
<organism evidence="6 7">
    <name type="scientific">Nocardia puris</name>
    <dbReference type="NCBI Taxonomy" id="208602"/>
    <lineage>
        <taxon>Bacteria</taxon>
        <taxon>Bacillati</taxon>
        <taxon>Actinomycetota</taxon>
        <taxon>Actinomycetes</taxon>
        <taxon>Mycobacteriales</taxon>
        <taxon>Nocardiaceae</taxon>
        <taxon>Nocardia</taxon>
    </lineage>
</organism>
<evidence type="ECO:0000256" key="2">
    <source>
        <dbReference type="ARBA" id="ARBA00023125"/>
    </source>
</evidence>
<evidence type="ECO:0000256" key="1">
    <source>
        <dbReference type="ARBA" id="ARBA00023015"/>
    </source>
</evidence>
<comment type="caution">
    <text evidence="6">The sequence shown here is derived from an EMBL/GenBank/DDBJ whole genome shotgun (WGS) entry which is preliminary data.</text>
</comment>
<dbReference type="AlphaFoldDB" id="A0A366E3K6"/>